<sequence>MFSTKTLSSLKGMLPPIHQPLPLNQREAQQLLNTLTASFRKNLDREHGWLNDERPTANNDSSEAGTLHPYLRDPYRRPTDRHLRAILSNPLFSYDRSAQQPSPGRSSERDPMDVFNEAVAKGLMTPRGAAGCLLAKRREIVQSPTLSIRQTMAASSAGLRVVQWLRASGLERDLSFITYPMLTVPLLKFMVIEGLDEIAWGWLERLLQGEGPQSMVMHQSPASLVLDSLVRAKSDGASSLNDAYAFILRGEDMFGSTSAFGANFLTTWRHLSWLSTVHAWRRASPSKTLFESFVSVGERLRKPLQIDRAHLDLHHPTRPSHTLAVKFLQNEAMWQRFLHKASPASSARNDGQVANPSAFALRLTSMGLDTVQYLTRNGQSEEAQWVLDLLRTNFSSYFSRYPPNFTEAVTSS</sequence>
<keyword evidence="3" id="KW-1185">Reference proteome</keyword>
<dbReference type="Proteomes" id="UP001174694">
    <property type="component" value="Unassembled WGS sequence"/>
</dbReference>
<evidence type="ECO:0000313" key="2">
    <source>
        <dbReference type="EMBL" id="KAJ9143007.1"/>
    </source>
</evidence>
<evidence type="ECO:0000256" key="1">
    <source>
        <dbReference type="SAM" id="MobiDB-lite"/>
    </source>
</evidence>
<accession>A0AA38VNL5</accession>
<evidence type="ECO:0000313" key="3">
    <source>
        <dbReference type="Proteomes" id="UP001174694"/>
    </source>
</evidence>
<feature type="compositionally biased region" description="Basic and acidic residues" evidence="1">
    <location>
        <begin position="46"/>
        <end position="55"/>
    </location>
</feature>
<organism evidence="2 3">
    <name type="scientific">Pleurostoma richardsiae</name>
    <dbReference type="NCBI Taxonomy" id="41990"/>
    <lineage>
        <taxon>Eukaryota</taxon>
        <taxon>Fungi</taxon>
        <taxon>Dikarya</taxon>
        <taxon>Ascomycota</taxon>
        <taxon>Pezizomycotina</taxon>
        <taxon>Sordariomycetes</taxon>
        <taxon>Sordariomycetidae</taxon>
        <taxon>Calosphaeriales</taxon>
        <taxon>Pleurostomataceae</taxon>
        <taxon>Pleurostoma</taxon>
    </lineage>
</organism>
<feature type="region of interest" description="Disordered" evidence="1">
    <location>
        <begin position="46"/>
        <end position="76"/>
    </location>
</feature>
<comment type="caution">
    <text evidence="2">The sequence shown here is derived from an EMBL/GenBank/DDBJ whole genome shotgun (WGS) entry which is preliminary data.</text>
</comment>
<reference evidence="2" key="1">
    <citation type="submission" date="2022-07" db="EMBL/GenBank/DDBJ databases">
        <title>Fungi with potential for degradation of polypropylene.</title>
        <authorList>
            <person name="Gostincar C."/>
        </authorList>
    </citation>
    <scope>NUCLEOTIDE SEQUENCE</scope>
    <source>
        <strain evidence="2">EXF-13308</strain>
    </source>
</reference>
<gene>
    <name evidence="2" type="ORF">NKR23_g6935</name>
</gene>
<dbReference type="AlphaFoldDB" id="A0AA38VNL5"/>
<protein>
    <submittedName>
        <fullName evidence="2">Uncharacterized protein</fullName>
    </submittedName>
</protein>
<name>A0AA38VNL5_9PEZI</name>
<proteinExistence type="predicted"/>
<dbReference type="EMBL" id="JANBVO010000020">
    <property type="protein sequence ID" value="KAJ9143007.1"/>
    <property type="molecule type" value="Genomic_DNA"/>
</dbReference>